<proteinExistence type="inferred from homology"/>
<dbReference type="InterPro" id="IPR038248">
    <property type="entry name" value="Dicer_dimer_sf"/>
</dbReference>
<dbReference type="EMBL" id="JAULSV010000007">
    <property type="protein sequence ID" value="KAK0639348.1"/>
    <property type="molecule type" value="Genomic_DNA"/>
</dbReference>
<keyword evidence="1" id="KW-0930">Antiviral protein</keyword>
<dbReference type="SUPFAM" id="SSF69065">
    <property type="entry name" value="RNase III domain-like"/>
    <property type="match status" value="2"/>
</dbReference>
<evidence type="ECO:0000313" key="14">
    <source>
        <dbReference type="EMBL" id="KAK0639348.1"/>
    </source>
</evidence>
<dbReference type="InterPro" id="IPR005034">
    <property type="entry name" value="Dicer_dimerisation"/>
</dbReference>
<dbReference type="InterPro" id="IPR036389">
    <property type="entry name" value="RNase_III_sf"/>
</dbReference>
<dbReference type="InterPro" id="IPR027417">
    <property type="entry name" value="P-loop_NTPase"/>
</dbReference>
<dbReference type="Gene3D" id="1.10.1520.10">
    <property type="entry name" value="Ribonuclease III domain"/>
    <property type="match status" value="2"/>
</dbReference>
<evidence type="ECO:0000256" key="6">
    <source>
        <dbReference type="ARBA" id="ARBA00022840"/>
    </source>
</evidence>
<comment type="caution">
    <text evidence="14">The sequence shown here is derived from an EMBL/GenBank/DDBJ whole genome shotgun (WGS) entry which is preliminary data.</text>
</comment>
<comment type="similarity">
    <text evidence="8">Belongs to the helicase family. Dicer subfamily.</text>
</comment>
<evidence type="ECO:0000256" key="8">
    <source>
        <dbReference type="PROSITE-ProRule" id="PRU00657"/>
    </source>
</evidence>
<gene>
    <name evidence="14" type="ORF">B0T16DRAFT_423043</name>
</gene>
<dbReference type="SMART" id="SM00535">
    <property type="entry name" value="RIBOc"/>
    <property type="match status" value="2"/>
</dbReference>
<dbReference type="GO" id="GO:0003723">
    <property type="term" value="F:RNA binding"/>
    <property type="evidence" value="ECO:0007669"/>
    <property type="project" value="UniProtKB-UniRule"/>
</dbReference>
<dbReference type="SMART" id="SM00490">
    <property type="entry name" value="HELICc"/>
    <property type="match status" value="1"/>
</dbReference>
<evidence type="ECO:0008006" key="16">
    <source>
        <dbReference type="Google" id="ProtNLM"/>
    </source>
</evidence>
<evidence type="ECO:0000313" key="15">
    <source>
        <dbReference type="Proteomes" id="UP001174936"/>
    </source>
</evidence>
<keyword evidence="2" id="KW-0677">Repeat</keyword>
<keyword evidence="15" id="KW-1185">Reference proteome</keyword>
<feature type="domain" description="Helicase ATP-binding" evidence="11">
    <location>
        <begin position="1"/>
        <end position="161"/>
    </location>
</feature>
<dbReference type="PROSITE" id="PS50142">
    <property type="entry name" value="RNASE_3_2"/>
    <property type="match status" value="2"/>
</dbReference>
<dbReference type="PROSITE" id="PS51327">
    <property type="entry name" value="DICER_DSRBF"/>
    <property type="match status" value="1"/>
</dbReference>
<dbReference type="InterPro" id="IPR014001">
    <property type="entry name" value="Helicase_ATP-bd"/>
</dbReference>
<dbReference type="PROSITE" id="PS51192">
    <property type="entry name" value="HELICASE_ATP_BIND_1"/>
    <property type="match status" value="1"/>
</dbReference>
<accession>A0AA39XSC4</accession>
<keyword evidence="7" id="KW-0051">Antiviral defense</keyword>
<dbReference type="InterPro" id="IPR000999">
    <property type="entry name" value="RNase_III_dom"/>
</dbReference>
<dbReference type="GO" id="GO:0005634">
    <property type="term" value="C:nucleus"/>
    <property type="evidence" value="ECO:0007669"/>
    <property type="project" value="TreeGrafter"/>
</dbReference>
<dbReference type="GO" id="GO:0050688">
    <property type="term" value="P:regulation of defense response to virus"/>
    <property type="evidence" value="ECO:0007669"/>
    <property type="project" value="UniProtKB-KW"/>
</dbReference>
<dbReference type="GO" id="GO:0005737">
    <property type="term" value="C:cytoplasm"/>
    <property type="evidence" value="ECO:0007669"/>
    <property type="project" value="TreeGrafter"/>
</dbReference>
<keyword evidence="5" id="KW-0347">Helicase</keyword>
<dbReference type="GO" id="GO:0005524">
    <property type="term" value="F:ATP binding"/>
    <property type="evidence" value="ECO:0007669"/>
    <property type="project" value="UniProtKB-KW"/>
</dbReference>
<evidence type="ECO:0000256" key="7">
    <source>
        <dbReference type="ARBA" id="ARBA00023118"/>
    </source>
</evidence>
<name>A0AA39XSC4_9PEZI</name>
<dbReference type="PANTHER" id="PTHR14950">
    <property type="entry name" value="DICER-RELATED"/>
    <property type="match status" value="1"/>
</dbReference>
<dbReference type="CDD" id="cd00593">
    <property type="entry name" value="RIBOc"/>
    <property type="match status" value="2"/>
</dbReference>
<dbReference type="Pfam" id="PF03368">
    <property type="entry name" value="Dicer_dimer"/>
    <property type="match status" value="1"/>
</dbReference>
<dbReference type="Pfam" id="PF00270">
    <property type="entry name" value="DEAD"/>
    <property type="match status" value="1"/>
</dbReference>
<dbReference type="InterPro" id="IPR001650">
    <property type="entry name" value="Helicase_C-like"/>
</dbReference>
<keyword evidence="8" id="KW-0694">RNA-binding</keyword>
<feature type="domain" description="RNase III" evidence="10">
    <location>
        <begin position="1069"/>
        <end position="1275"/>
    </location>
</feature>
<evidence type="ECO:0000259" key="12">
    <source>
        <dbReference type="PROSITE" id="PS51194"/>
    </source>
</evidence>
<organism evidence="14 15">
    <name type="scientific">Cercophora newfieldiana</name>
    <dbReference type="NCBI Taxonomy" id="92897"/>
    <lineage>
        <taxon>Eukaryota</taxon>
        <taxon>Fungi</taxon>
        <taxon>Dikarya</taxon>
        <taxon>Ascomycota</taxon>
        <taxon>Pezizomycotina</taxon>
        <taxon>Sordariomycetes</taxon>
        <taxon>Sordariomycetidae</taxon>
        <taxon>Sordariales</taxon>
        <taxon>Lasiosphaeriaceae</taxon>
        <taxon>Cercophora</taxon>
    </lineage>
</organism>
<dbReference type="Pfam" id="PF00271">
    <property type="entry name" value="Helicase_C"/>
    <property type="match status" value="1"/>
</dbReference>
<dbReference type="GO" id="GO:0051607">
    <property type="term" value="P:defense response to virus"/>
    <property type="evidence" value="ECO:0007669"/>
    <property type="project" value="UniProtKB-KW"/>
</dbReference>
<feature type="region of interest" description="Disordered" evidence="9">
    <location>
        <begin position="1161"/>
        <end position="1193"/>
    </location>
</feature>
<sequence length="1397" mass="156456">MHSELLRAVLRIREELERSEKRVWFLAPTVPLASQQHDVLRSQISGLQSRFICGADNVEGWSDQSTWDEVLLNIRVVVSTYQILFDAVSHGFVRLDSLCLIVIDEAHNCVKNNSVARLMKELYLRDKRSGLPVPAILGMTASPLMRTNFDDLDTLEATLDAVCKTPNQHRAELMAKVNRPKMHTIRYKPAGDALLLGSTSTMASLRRVYNQLNILQDPTIIRLKTLKTARSRETLKHAVTKHDTYCQRQLRSFLNMAKVMYTDIGPWAVDYYIGKVISNFLENHEKNTGMLEEMSQEERGYLAQVFRQVEVSLTGTTIVNLSAKAQALVNVLSSHEEASVGIVFVKERATVAVLTHLLSLHPATKNRYVPGSMVGTSTKPGRSCDFLDLSKREDLFSLRDFRVGKTNLLVATNVLEEGIDVPACNLVVCFDEPKTPKSFVQRRGRARMSSSYLYLLIPEGSEQTAETWQAFENELKELYENDLRNHKDFEALEQSENADYPVLEDPTTKARLTLDDAKRHLEHFCTTLSSRKYVECTPYYTIESLDGAPLDPAQPTLLKATVHLPTSLVPELRRFRSIQAWYSQECACKDAAFQAYKTLYEVGLVNNNLLPAQVSDLIPDVKPRAGMAKVRAQQNPWLNIAQKWRNTEGELFRRRLTISNQDGSMRADMEVVLPVPIPHMDALKVYWRSDMFWTVTSHQSMQSDNKVGKGKDHTGALLAMAFGHRTGWADPGKQYPVRLVSVDRDISVGDMGALDFSPELMQGPAAGHLVRDPANRNHPYYFHCWLPSKPPAEMVGKVHRVSLKGEDFSYDSAPANVPYIAVRSWPKRAGAFRQVITLPNPINAKPYPRIQPAEGIKIDGIPAVYAHIGMLIPAVAHAMEIHLVAADLMETLLEKIGLTDLPLVVTAISSTSASGPTDYERVEFLGDTILKFCTTVNVSAKNLFWPEGYLSRAKDTLVSNSRLFQAAVDSGLDKYIITKAFVLGKPVFVEDLLQLDTLKEMKKQRDLSTKTPADVIESLIGVSYLSGGLSKAIQCMSLFLPEGGWQDIDNCRQMLFDVAPSDEQLPHTMRRAEELIGYSFKKKSLLVEALTHLSYTVRGVKACFDRLEFLGDAVLDFIITATLYTSPSLKNFDMHIIRTALVNGDILAFIVMEWAVEEARTEVEPTSPTTSVSSSENGEGSAPKRRRTDTNHVGVRLKQSSVKHPLWSFMRHGSPDMGVVQEKTQKRHSELRDSINEALKTGTHYPWALLTRLQASKFYSDIFESVLGAVWTDSGDINACIEVMEKAGILPLARRLLTGKLHFMHPKEELGVLAGNQKVQYGVETRLKEGSEDGEKEVVGWVLVGGRKLAEVKGGSRDEVRVKAAEVACLVLKQEMAMRKRKSNEEESARMALPGED</sequence>
<feature type="domain" description="RNase III" evidence="10">
    <location>
        <begin position="885"/>
        <end position="1028"/>
    </location>
</feature>
<dbReference type="PANTHER" id="PTHR14950:SF37">
    <property type="entry name" value="ENDORIBONUCLEASE DICER"/>
    <property type="match status" value="1"/>
</dbReference>
<dbReference type="PROSITE" id="PS00517">
    <property type="entry name" value="RNASE_3_1"/>
    <property type="match status" value="1"/>
</dbReference>
<dbReference type="GO" id="GO:0004386">
    <property type="term" value="F:helicase activity"/>
    <property type="evidence" value="ECO:0007669"/>
    <property type="project" value="UniProtKB-KW"/>
</dbReference>
<feature type="domain" description="Helicase C-terminal" evidence="12">
    <location>
        <begin position="327"/>
        <end position="497"/>
    </location>
</feature>
<evidence type="ECO:0000256" key="5">
    <source>
        <dbReference type="ARBA" id="ARBA00022806"/>
    </source>
</evidence>
<evidence type="ECO:0000256" key="9">
    <source>
        <dbReference type="SAM" id="MobiDB-lite"/>
    </source>
</evidence>
<dbReference type="Proteomes" id="UP001174936">
    <property type="component" value="Unassembled WGS sequence"/>
</dbReference>
<keyword evidence="4" id="KW-0378">Hydrolase</keyword>
<feature type="compositionally biased region" description="Low complexity" evidence="9">
    <location>
        <begin position="1164"/>
        <end position="1176"/>
    </location>
</feature>
<dbReference type="SUPFAM" id="SSF52540">
    <property type="entry name" value="P-loop containing nucleoside triphosphate hydrolases"/>
    <property type="match status" value="1"/>
</dbReference>
<protein>
    <recommendedName>
        <fullName evidence="16">Dicer-like protein 2</fullName>
    </recommendedName>
</protein>
<evidence type="ECO:0000256" key="2">
    <source>
        <dbReference type="ARBA" id="ARBA00022737"/>
    </source>
</evidence>
<dbReference type="GO" id="GO:0004525">
    <property type="term" value="F:ribonuclease III activity"/>
    <property type="evidence" value="ECO:0007669"/>
    <property type="project" value="InterPro"/>
</dbReference>
<dbReference type="Pfam" id="PF00636">
    <property type="entry name" value="Ribonuclease_3"/>
    <property type="match status" value="2"/>
</dbReference>
<feature type="domain" description="Dicer dsRNA-binding fold" evidence="13">
    <location>
        <begin position="517"/>
        <end position="619"/>
    </location>
</feature>
<evidence type="ECO:0000256" key="1">
    <source>
        <dbReference type="ARBA" id="ARBA00022721"/>
    </source>
</evidence>
<keyword evidence="3" id="KW-0547">Nucleotide-binding</keyword>
<evidence type="ECO:0000259" key="13">
    <source>
        <dbReference type="PROSITE" id="PS51327"/>
    </source>
</evidence>
<evidence type="ECO:0000259" key="10">
    <source>
        <dbReference type="PROSITE" id="PS50142"/>
    </source>
</evidence>
<evidence type="ECO:0000256" key="3">
    <source>
        <dbReference type="ARBA" id="ARBA00022741"/>
    </source>
</evidence>
<dbReference type="GO" id="GO:0030422">
    <property type="term" value="P:siRNA processing"/>
    <property type="evidence" value="ECO:0007669"/>
    <property type="project" value="TreeGrafter"/>
</dbReference>
<evidence type="ECO:0000259" key="11">
    <source>
        <dbReference type="PROSITE" id="PS51192"/>
    </source>
</evidence>
<dbReference type="Gene3D" id="3.40.50.300">
    <property type="entry name" value="P-loop containing nucleotide triphosphate hydrolases"/>
    <property type="match status" value="2"/>
</dbReference>
<dbReference type="Gene3D" id="3.30.160.380">
    <property type="entry name" value="Dicer dimerisation domain"/>
    <property type="match status" value="1"/>
</dbReference>
<evidence type="ECO:0000256" key="4">
    <source>
        <dbReference type="ARBA" id="ARBA00022801"/>
    </source>
</evidence>
<dbReference type="PROSITE" id="PS51194">
    <property type="entry name" value="HELICASE_CTER"/>
    <property type="match status" value="1"/>
</dbReference>
<reference evidence="14" key="1">
    <citation type="submission" date="2023-06" db="EMBL/GenBank/DDBJ databases">
        <title>Genome-scale phylogeny and comparative genomics of the fungal order Sordariales.</title>
        <authorList>
            <consortium name="Lawrence Berkeley National Laboratory"/>
            <person name="Hensen N."/>
            <person name="Bonometti L."/>
            <person name="Westerberg I."/>
            <person name="Brannstrom I.O."/>
            <person name="Guillou S."/>
            <person name="Cros-Aarteil S."/>
            <person name="Calhoun S."/>
            <person name="Haridas S."/>
            <person name="Kuo A."/>
            <person name="Mondo S."/>
            <person name="Pangilinan J."/>
            <person name="Riley R."/>
            <person name="Labutti K."/>
            <person name="Andreopoulos B."/>
            <person name="Lipzen A."/>
            <person name="Chen C."/>
            <person name="Yanf M."/>
            <person name="Daum C."/>
            <person name="Ng V."/>
            <person name="Clum A."/>
            <person name="Steindorff A."/>
            <person name="Ohm R."/>
            <person name="Martin F."/>
            <person name="Silar P."/>
            <person name="Natvig D."/>
            <person name="Lalanne C."/>
            <person name="Gautier V."/>
            <person name="Ament-Velasquez S.L."/>
            <person name="Kruys A."/>
            <person name="Hutchinson M.I."/>
            <person name="Powell A.J."/>
            <person name="Barry K."/>
            <person name="Miller A.N."/>
            <person name="Grigoriev I.V."/>
            <person name="Debuchy R."/>
            <person name="Gladieux P."/>
            <person name="Thoren M.H."/>
            <person name="Johannesson H."/>
        </authorList>
    </citation>
    <scope>NUCLEOTIDE SEQUENCE</scope>
    <source>
        <strain evidence="14">SMH2532-1</strain>
    </source>
</reference>
<dbReference type="InterPro" id="IPR011545">
    <property type="entry name" value="DEAD/DEAH_box_helicase_dom"/>
</dbReference>
<keyword evidence="6" id="KW-0067">ATP-binding</keyword>